<dbReference type="Proteomes" id="UP000184346">
    <property type="component" value="Unassembled WGS sequence"/>
</dbReference>
<dbReference type="SUPFAM" id="SSF57938">
    <property type="entry name" value="DnaJ/Hsp40 cysteine-rich domain"/>
    <property type="match status" value="1"/>
</dbReference>
<dbReference type="EMBL" id="FQUJ01000007">
    <property type="protein sequence ID" value="SHF10578.1"/>
    <property type="molecule type" value="Genomic_DNA"/>
</dbReference>
<dbReference type="AlphaFoldDB" id="A0A1M4YY08"/>
<dbReference type="InterPro" id="IPR036410">
    <property type="entry name" value="HSP_DnaJ_Cys-rich_dom_sf"/>
</dbReference>
<sequence length="80" mass="8487">MACSYCNGEGEVRCPVCKGGVVEIECPDCDGDGWIVDPEAEKLRECNRCEGEGTLTPDECSNCDGMGLVDCDDCNGTGEE</sequence>
<gene>
    <name evidence="1" type="ORF">SAMN02745148_01788</name>
</gene>
<name>A0A1M4YY08_9GAMM</name>
<dbReference type="PANTHER" id="PTHR15852:SF54">
    <property type="entry name" value="PROTEIN SSUH2 HOMOLOG"/>
    <property type="match status" value="1"/>
</dbReference>
<proteinExistence type="predicted"/>
<evidence type="ECO:0000313" key="2">
    <source>
        <dbReference type="Proteomes" id="UP000184346"/>
    </source>
</evidence>
<evidence type="ECO:0008006" key="3">
    <source>
        <dbReference type="Google" id="ProtNLM"/>
    </source>
</evidence>
<accession>A0A1M4YY08</accession>
<organism evidence="1 2">
    <name type="scientific">Modicisalibacter ilicicola DSM 19980</name>
    <dbReference type="NCBI Taxonomy" id="1121942"/>
    <lineage>
        <taxon>Bacteria</taxon>
        <taxon>Pseudomonadati</taxon>
        <taxon>Pseudomonadota</taxon>
        <taxon>Gammaproteobacteria</taxon>
        <taxon>Oceanospirillales</taxon>
        <taxon>Halomonadaceae</taxon>
        <taxon>Modicisalibacter</taxon>
    </lineage>
</organism>
<dbReference type="STRING" id="1121942.SAMN02745148_01788"/>
<keyword evidence="2" id="KW-1185">Reference proteome</keyword>
<protein>
    <recommendedName>
        <fullName evidence="3">Molecular chaperone DnaJ</fullName>
    </recommendedName>
</protein>
<dbReference type="PANTHER" id="PTHR15852">
    <property type="entry name" value="PLASTID TRANSCRIPTIONALLY ACTIVE PROTEIN"/>
    <property type="match status" value="1"/>
</dbReference>
<reference evidence="1 2" key="1">
    <citation type="submission" date="2016-11" db="EMBL/GenBank/DDBJ databases">
        <authorList>
            <person name="Jaros S."/>
            <person name="Januszkiewicz K."/>
            <person name="Wedrychowicz H."/>
        </authorList>
    </citation>
    <scope>NUCLEOTIDE SEQUENCE [LARGE SCALE GENOMIC DNA]</scope>
    <source>
        <strain evidence="1 2">DSM 19980</strain>
    </source>
</reference>
<dbReference type="Gene3D" id="2.10.230.10">
    <property type="entry name" value="Heat shock protein DnaJ, cysteine-rich domain"/>
    <property type="match status" value="1"/>
</dbReference>
<evidence type="ECO:0000313" key="1">
    <source>
        <dbReference type="EMBL" id="SHF10578.1"/>
    </source>
</evidence>